<gene>
    <name evidence="1" type="ORF">EDC35_101168</name>
</gene>
<dbReference type="EMBL" id="SMAO01000001">
    <property type="protein sequence ID" value="TCT23854.1"/>
    <property type="molecule type" value="Genomic_DNA"/>
</dbReference>
<evidence type="ECO:0000313" key="2">
    <source>
        <dbReference type="Proteomes" id="UP000295717"/>
    </source>
</evidence>
<name>A0A4R3N502_9GAMM</name>
<sequence length="39" mass="4058">MGNRAGAGMGRFQVGVLVALPLILTSEKNARFRGSDGPL</sequence>
<keyword evidence="2" id="KW-1185">Reference proteome</keyword>
<protein>
    <submittedName>
        <fullName evidence="1">Uncharacterized protein</fullName>
    </submittedName>
</protein>
<dbReference type="AlphaFoldDB" id="A0A4R3N502"/>
<comment type="caution">
    <text evidence="1">The sequence shown here is derived from an EMBL/GenBank/DDBJ whole genome shotgun (WGS) entry which is preliminary data.</text>
</comment>
<reference evidence="1 2" key="1">
    <citation type="submission" date="2019-03" db="EMBL/GenBank/DDBJ databases">
        <title>Genomic Encyclopedia of Type Strains, Phase IV (KMG-IV): sequencing the most valuable type-strain genomes for metagenomic binning, comparative biology and taxonomic classification.</title>
        <authorList>
            <person name="Goeker M."/>
        </authorList>
    </citation>
    <scope>NUCLEOTIDE SEQUENCE [LARGE SCALE GENOMIC DNA]</scope>
    <source>
        <strain evidence="1 2">DSM 13587</strain>
    </source>
</reference>
<evidence type="ECO:0000313" key="1">
    <source>
        <dbReference type="EMBL" id="TCT23854.1"/>
    </source>
</evidence>
<dbReference type="Proteomes" id="UP000295717">
    <property type="component" value="Unassembled WGS sequence"/>
</dbReference>
<accession>A0A4R3N502</accession>
<organism evidence="1 2">
    <name type="scientific">Thiobaca trueperi</name>
    <dbReference type="NCBI Taxonomy" id="127458"/>
    <lineage>
        <taxon>Bacteria</taxon>
        <taxon>Pseudomonadati</taxon>
        <taxon>Pseudomonadota</taxon>
        <taxon>Gammaproteobacteria</taxon>
        <taxon>Chromatiales</taxon>
        <taxon>Chromatiaceae</taxon>
        <taxon>Thiobaca</taxon>
    </lineage>
</organism>
<proteinExistence type="predicted"/>